<evidence type="ECO:0000256" key="6">
    <source>
        <dbReference type="ARBA" id="ARBA00023125"/>
    </source>
</evidence>
<dbReference type="InterPro" id="IPR041473">
    <property type="entry name" value="CtsR_C"/>
</dbReference>
<proteinExistence type="inferred from homology"/>
<evidence type="ECO:0000256" key="3">
    <source>
        <dbReference type="ARBA" id="ARBA00022491"/>
    </source>
</evidence>
<comment type="caution">
    <text evidence="11">The sequence shown here is derived from an EMBL/GenBank/DDBJ whole genome shotgun (WGS) entry which is preliminary data.</text>
</comment>
<keyword evidence="7 8" id="KW-0804">Transcription</keyword>
<dbReference type="PIRSF" id="PIRSF010607">
    <property type="entry name" value="Txn_repr_CtsR"/>
    <property type="match status" value="1"/>
</dbReference>
<dbReference type="RefSeq" id="WP_054665528.1">
    <property type="nucleotide sequence ID" value="NZ_AYZJ01000093.1"/>
</dbReference>
<keyword evidence="3 8" id="KW-0678">Repressor</keyword>
<evidence type="ECO:0000256" key="7">
    <source>
        <dbReference type="ARBA" id="ARBA00023163"/>
    </source>
</evidence>
<keyword evidence="5" id="KW-0346">Stress response</keyword>
<feature type="domain" description="CtsR N-terminal HTH" evidence="9">
    <location>
        <begin position="5"/>
        <end position="73"/>
    </location>
</feature>
<dbReference type="GO" id="GO:0006355">
    <property type="term" value="P:regulation of DNA-templated transcription"/>
    <property type="evidence" value="ECO:0007669"/>
    <property type="project" value="UniProtKB-UniRule"/>
</dbReference>
<organism evidence="11 12">
    <name type="scientific">Lacticaseibacillus camelliae DSM 22697 = JCM 13995</name>
    <dbReference type="NCBI Taxonomy" id="1423730"/>
    <lineage>
        <taxon>Bacteria</taxon>
        <taxon>Bacillati</taxon>
        <taxon>Bacillota</taxon>
        <taxon>Bacilli</taxon>
        <taxon>Lactobacillales</taxon>
        <taxon>Lactobacillaceae</taxon>
        <taxon>Lacticaseibacillus</taxon>
    </lineage>
</organism>
<dbReference type="Pfam" id="PF05848">
    <property type="entry name" value="CtsR"/>
    <property type="match status" value="1"/>
</dbReference>
<dbReference type="EMBL" id="AYZJ01000093">
    <property type="protein sequence ID" value="KRN18348.1"/>
    <property type="molecule type" value="Genomic_DNA"/>
</dbReference>
<evidence type="ECO:0000256" key="2">
    <source>
        <dbReference type="ARBA" id="ARBA00014129"/>
    </source>
</evidence>
<keyword evidence="4 8" id="KW-0805">Transcription regulation</keyword>
<protein>
    <recommendedName>
        <fullName evidence="2 8">Transcriptional regulator CtsR</fullName>
    </recommendedName>
</protein>
<dbReference type="OrthoDB" id="1680813at2"/>
<accession>A0A0R2F0S4</accession>
<evidence type="ECO:0000256" key="8">
    <source>
        <dbReference type="PIRNR" id="PIRNR010607"/>
    </source>
</evidence>
<evidence type="ECO:0000259" key="9">
    <source>
        <dbReference type="Pfam" id="PF05848"/>
    </source>
</evidence>
<reference evidence="11 12" key="1">
    <citation type="journal article" date="2015" name="Genome Announc.">
        <title>Expanding the biotechnology potential of lactobacilli through comparative genomics of 213 strains and associated genera.</title>
        <authorList>
            <person name="Sun Z."/>
            <person name="Harris H.M."/>
            <person name="McCann A."/>
            <person name="Guo C."/>
            <person name="Argimon S."/>
            <person name="Zhang W."/>
            <person name="Yang X."/>
            <person name="Jeffery I.B."/>
            <person name="Cooney J.C."/>
            <person name="Kagawa T.F."/>
            <person name="Liu W."/>
            <person name="Song Y."/>
            <person name="Salvetti E."/>
            <person name="Wrobel A."/>
            <person name="Rasinkangas P."/>
            <person name="Parkhill J."/>
            <person name="Rea M.C."/>
            <person name="O'Sullivan O."/>
            <person name="Ritari J."/>
            <person name="Douillard F.P."/>
            <person name="Paul Ross R."/>
            <person name="Yang R."/>
            <person name="Briner A.E."/>
            <person name="Felis G.E."/>
            <person name="de Vos W.M."/>
            <person name="Barrangou R."/>
            <person name="Klaenhammer T.R."/>
            <person name="Caufield P.W."/>
            <person name="Cui Y."/>
            <person name="Zhang H."/>
            <person name="O'Toole P.W."/>
        </authorList>
    </citation>
    <scope>NUCLEOTIDE SEQUENCE [LARGE SCALE GENOMIC DNA]</scope>
    <source>
        <strain evidence="11 12">DSM 22697</strain>
    </source>
</reference>
<dbReference type="FunFam" id="3.30.56.130:FF:000001">
    <property type="entry name" value="Transcriptional regulator CtsR"/>
    <property type="match status" value="1"/>
</dbReference>
<dbReference type="GO" id="GO:0003677">
    <property type="term" value="F:DNA binding"/>
    <property type="evidence" value="ECO:0007669"/>
    <property type="project" value="UniProtKB-UniRule"/>
</dbReference>
<dbReference type="InterPro" id="IPR040465">
    <property type="entry name" value="CtsR_N"/>
</dbReference>
<dbReference type="Gene3D" id="3.30.56.130">
    <property type="entry name" value="Transcriptional regulator CtsR, winged HTH domain"/>
    <property type="match status" value="1"/>
</dbReference>
<comment type="similarity">
    <text evidence="1 8">Belongs to the CtsR family.</text>
</comment>
<dbReference type="InterPro" id="IPR008463">
    <property type="entry name" value="CtsR"/>
</dbReference>
<keyword evidence="6 8" id="KW-0238">DNA-binding</keyword>
<dbReference type="Gene3D" id="1.10.1200.150">
    <property type="entry name" value="Transcriptional regulator CtsR, C-terminal domain"/>
    <property type="match status" value="1"/>
</dbReference>
<feature type="domain" description="CtsR C-terminal dimerization" evidence="10">
    <location>
        <begin position="77"/>
        <end position="148"/>
    </location>
</feature>
<dbReference type="Proteomes" id="UP000050865">
    <property type="component" value="Unassembled WGS sequence"/>
</dbReference>
<name>A0A0R2F0S4_9LACO</name>
<dbReference type="STRING" id="1423730.FC75_GL000756"/>
<evidence type="ECO:0000313" key="12">
    <source>
        <dbReference type="Proteomes" id="UP000050865"/>
    </source>
</evidence>
<keyword evidence="12" id="KW-1185">Reference proteome</keyword>
<sequence>MQGQNISDVIEHYLKAMLDSSRQVEISRAEIAQHFNCVPSQINYVIKTRFTPQRGYVVESKRGGGGYIRILKVHLRDDQDLISLMAENIPQALRERDGQALIQQLYDAALIDRQAGNMMLAVLSHQTLNMGDREAEDELRSRLLLAFLDSLRYER</sequence>
<gene>
    <name evidence="11" type="ORF">FC75_GL000756</name>
</gene>
<evidence type="ECO:0000313" key="11">
    <source>
        <dbReference type="EMBL" id="KRN18348.1"/>
    </source>
</evidence>
<dbReference type="InterPro" id="IPR041908">
    <property type="entry name" value="CtsR_C_sf"/>
</dbReference>
<evidence type="ECO:0000256" key="1">
    <source>
        <dbReference type="ARBA" id="ARBA00010189"/>
    </source>
</evidence>
<evidence type="ECO:0000256" key="5">
    <source>
        <dbReference type="ARBA" id="ARBA00023016"/>
    </source>
</evidence>
<dbReference type="InterPro" id="IPR041902">
    <property type="entry name" value="CtsR_N_sf"/>
</dbReference>
<dbReference type="PATRIC" id="fig|1423730.4.peg.790"/>
<evidence type="ECO:0000256" key="4">
    <source>
        <dbReference type="ARBA" id="ARBA00023015"/>
    </source>
</evidence>
<evidence type="ECO:0000259" key="10">
    <source>
        <dbReference type="Pfam" id="PF17727"/>
    </source>
</evidence>
<dbReference type="AlphaFoldDB" id="A0A0R2F0S4"/>
<dbReference type="Pfam" id="PF17727">
    <property type="entry name" value="CtsR_C"/>
    <property type="match status" value="1"/>
</dbReference>